<dbReference type="Proteomes" id="UP000242474">
    <property type="component" value="Unassembled WGS sequence"/>
</dbReference>
<organism evidence="1 2">
    <name type="scientific">Coemansia reversa (strain ATCC 12441 / NRRL 1564)</name>
    <dbReference type="NCBI Taxonomy" id="763665"/>
    <lineage>
        <taxon>Eukaryota</taxon>
        <taxon>Fungi</taxon>
        <taxon>Fungi incertae sedis</taxon>
        <taxon>Zoopagomycota</taxon>
        <taxon>Kickxellomycotina</taxon>
        <taxon>Kickxellomycetes</taxon>
        <taxon>Kickxellales</taxon>
        <taxon>Kickxellaceae</taxon>
        <taxon>Coemansia</taxon>
    </lineage>
</organism>
<protein>
    <submittedName>
        <fullName evidence="1">Uncharacterized protein</fullName>
    </submittedName>
</protein>
<evidence type="ECO:0000313" key="2">
    <source>
        <dbReference type="Proteomes" id="UP000242474"/>
    </source>
</evidence>
<accession>A0A2G5B285</accession>
<keyword evidence="2" id="KW-1185">Reference proteome</keyword>
<reference evidence="1 2" key="1">
    <citation type="journal article" date="2015" name="Genome Biol. Evol.">
        <title>Phylogenomic analyses indicate that early fungi evolved digesting cell walls of algal ancestors of land plants.</title>
        <authorList>
            <person name="Chang Y."/>
            <person name="Wang S."/>
            <person name="Sekimoto S."/>
            <person name="Aerts A.L."/>
            <person name="Choi C."/>
            <person name="Clum A."/>
            <person name="LaButti K.M."/>
            <person name="Lindquist E.A."/>
            <person name="Yee Ngan C."/>
            <person name="Ohm R.A."/>
            <person name="Salamov A.A."/>
            <person name="Grigoriev I.V."/>
            <person name="Spatafora J.W."/>
            <person name="Berbee M.L."/>
        </authorList>
    </citation>
    <scope>NUCLEOTIDE SEQUENCE [LARGE SCALE GENOMIC DNA]</scope>
    <source>
        <strain evidence="1 2">NRRL 1564</strain>
    </source>
</reference>
<evidence type="ECO:0000313" key="1">
    <source>
        <dbReference type="EMBL" id="PIA13130.1"/>
    </source>
</evidence>
<dbReference type="AlphaFoldDB" id="A0A2G5B285"/>
<name>A0A2G5B285_COERN</name>
<dbReference type="EMBL" id="KZ303547">
    <property type="protein sequence ID" value="PIA13130.1"/>
    <property type="molecule type" value="Genomic_DNA"/>
</dbReference>
<sequence length="51" mass="5862">MVRRYVSASIFWTCSRRVYALTDPTVEENVNTEKLCISYSIPSTQQTTDEA</sequence>
<gene>
    <name evidence="1" type="ORF">COEREDRAFT_83703</name>
</gene>
<proteinExistence type="predicted"/>